<evidence type="ECO:0000313" key="3">
    <source>
        <dbReference type="Proteomes" id="UP000054248"/>
    </source>
</evidence>
<reference evidence="2 3" key="1">
    <citation type="submission" date="2014-04" db="EMBL/GenBank/DDBJ databases">
        <authorList>
            <consortium name="DOE Joint Genome Institute"/>
            <person name="Kuo A."/>
            <person name="Girlanda M."/>
            <person name="Perotto S."/>
            <person name="Kohler A."/>
            <person name="Nagy L.G."/>
            <person name="Floudas D."/>
            <person name="Copeland A."/>
            <person name="Barry K.W."/>
            <person name="Cichocki N."/>
            <person name="Veneault-Fourrey C."/>
            <person name="LaButti K."/>
            <person name="Lindquist E.A."/>
            <person name="Lipzen A."/>
            <person name="Lundell T."/>
            <person name="Morin E."/>
            <person name="Murat C."/>
            <person name="Sun H."/>
            <person name="Tunlid A."/>
            <person name="Henrissat B."/>
            <person name="Grigoriev I.V."/>
            <person name="Hibbett D.S."/>
            <person name="Martin F."/>
            <person name="Nordberg H.P."/>
            <person name="Cantor M.N."/>
            <person name="Hua S.X."/>
        </authorList>
    </citation>
    <scope>NUCLEOTIDE SEQUENCE [LARGE SCALE GENOMIC DNA]</scope>
    <source>
        <strain evidence="2 3">MUT 4182</strain>
    </source>
</reference>
<feature type="region of interest" description="Disordered" evidence="1">
    <location>
        <begin position="1"/>
        <end position="64"/>
    </location>
</feature>
<sequence>MLTKSRAPIISPLLRPSPSVNSTKSTGKKADHSPSIQLLDPPDLLPMSKPITKLSTKGTTSDKLSPSMVEVMGRLSEVTTMLQDIQKASQTLLLETSHLKSSVNQIIKRLDSEPTQALFDVSPMPPHLCHTMLTHTT</sequence>
<name>A0A0C3QU71_9AGAM</name>
<evidence type="ECO:0000313" key="2">
    <source>
        <dbReference type="EMBL" id="KIO32891.1"/>
    </source>
</evidence>
<organism evidence="2 3">
    <name type="scientific">Tulasnella calospora MUT 4182</name>
    <dbReference type="NCBI Taxonomy" id="1051891"/>
    <lineage>
        <taxon>Eukaryota</taxon>
        <taxon>Fungi</taxon>
        <taxon>Dikarya</taxon>
        <taxon>Basidiomycota</taxon>
        <taxon>Agaricomycotina</taxon>
        <taxon>Agaricomycetes</taxon>
        <taxon>Cantharellales</taxon>
        <taxon>Tulasnellaceae</taxon>
        <taxon>Tulasnella</taxon>
    </lineage>
</organism>
<feature type="compositionally biased region" description="Low complexity" evidence="1">
    <location>
        <begin position="8"/>
        <end position="19"/>
    </location>
</feature>
<feature type="compositionally biased region" description="Polar residues" evidence="1">
    <location>
        <begin position="53"/>
        <end position="64"/>
    </location>
</feature>
<proteinExistence type="predicted"/>
<dbReference type="AlphaFoldDB" id="A0A0C3QU71"/>
<gene>
    <name evidence="2" type="ORF">M407DRAFT_18350</name>
</gene>
<dbReference type="HOGENOM" id="CLU_1866598_0_0_1"/>
<keyword evidence="3" id="KW-1185">Reference proteome</keyword>
<dbReference type="EMBL" id="KN822952">
    <property type="protein sequence ID" value="KIO32891.1"/>
    <property type="molecule type" value="Genomic_DNA"/>
</dbReference>
<protein>
    <submittedName>
        <fullName evidence="2">Uncharacterized protein</fullName>
    </submittedName>
</protein>
<accession>A0A0C3QU71</accession>
<reference evidence="3" key="2">
    <citation type="submission" date="2015-01" db="EMBL/GenBank/DDBJ databases">
        <title>Evolutionary Origins and Diversification of the Mycorrhizal Mutualists.</title>
        <authorList>
            <consortium name="DOE Joint Genome Institute"/>
            <consortium name="Mycorrhizal Genomics Consortium"/>
            <person name="Kohler A."/>
            <person name="Kuo A."/>
            <person name="Nagy L.G."/>
            <person name="Floudas D."/>
            <person name="Copeland A."/>
            <person name="Barry K.W."/>
            <person name="Cichocki N."/>
            <person name="Veneault-Fourrey C."/>
            <person name="LaButti K."/>
            <person name="Lindquist E.A."/>
            <person name="Lipzen A."/>
            <person name="Lundell T."/>
            <person name="Morin E."/>
            <person name="Murat C."/>
            <person name="Riley R."/>
            <person name="Ohm R."/>
            <person name="Sun H."/>
            <person name="Tunlid A."/>
            <person name="Henrissat B."/>
            <person name="Grigoriev I.V."/>
            <person name="Hibbett D.S."/>
            <person name="Martin F."/>
        </authorList>
    </citation>
    <scope>NUCLEOTIDE SEQUENCE [LARGE SCALE GENOMIC DNA]</scope>
    <source>
        <strain evidence="3">MUT 4182</strain>
    </source>
</reference>
<evidence type="ECO:0000256" key="1">
    <source>
        <dbReference type="SAM" id="MobiDB-lite"/>
    </source>
</evidence>
<dbReference type="Proteomes" id="UP000054248">
    <property type="component" value="Unassembled WGS sequence"/>
</dbReference>